<evidence type="ECO:0000313" key="2">
    <source>
        <dbReference type="Proteomes" id="UP000241203"/>
    </source>
</evidence>
<dbReference type="Proteomes" id="UP000241203">
    <property type="component" value="Unassembled WGS sequence"/>
</dbReference>
<comment type="caution">
    <text evidence="1">The sequence shown here is derived from an EMBL/GenBank/DDBJ whole genome shotgun (WGS) entry which is preliminary data.</text>
</comment>
<evidence type="ECO:0000313" key="1">
    <source>
        <dbReference type="EMBL" id="PSL38882.1"/>
    </source>
</evidence>
<accession>A0A2P8GY45</accession>
<reference evidence="1 2" key="1">
    <citation type="submission" date="2018-03" db="EMBL/GenBank/DDBJ databases">
        <title>Genomic Encyclopedia of Archaeal and Bacterial Type Strains, Phase II (KMG-II): from individual species to whole genera.</title>
        <authorList>
            <person name="Goeker M."/>
        </authorList>
    </citation>
    <scope>NUCLEOTIDE SEQUENCE [LARGE SCALE GENOMIC DNA]</scope>
    <source>
        <strain evidence="1 2">DSM 21548</strain>
    </source>
</reference>
<dbReference type="AlphaFoldDB" id="A0A2P8GY45"/>
<dbReference type="EMBL" id="PYAU01000001">
    <property type="protein sequence ID" value="PSL38882.1"/>
    <property type="molecule type" value="Genomic_DNA"/>
</dbReference>
<organism evidence="1 2">
    <name type="scientific">Labedella gwakjiensis</name>
    <dbReference type="NCBI Taxonomy" id="390269"/>
    <lineage>
        <taxon>Bacteria</taxon>
        <taxon>Bacillati</taxon>
        <taxon>Actinomycetota</taxon>
        <taxon>Actinomycetes</taxon>
        <taxon>Micrococcales</taxon>
        <taxon>Microbacteriaceae</taxon>
        <taxon>Labedella</taxon>
    </lineage>
</organism>
<proteinExistence type="predicted"/>
<protein>
    <submittedName>
        <fullName evidence="1">Uncharacterized protein</fullName>
    </submittedName>
</protein>
<name>A0A2P8GY45_9MICO</name>
<sequence length="389" mass="43694">MQALLRDTFWRLDPVGVAFDAEFTWNEYHEIADAAARRAADGEDLEAIEREIVREFRQDWGLDHPEETARAAGAAVELYRRRPAVIAAAATDRDSVPLGLGHLGELGSWTVRARPDRVERFEVRRLTPTDPRGSVEQLEVFPLDRHHRPVVVTVVNGGIITVVTSETSYRELEIDHDLVDVIDDITSELLRAFPLITAPRVDLGRLGQRIRDELGGLYLLHVDIPDALLPAFTMDVMAYGRRLGLLPAATAVSGSLWRYENGISLTPVEERIAFALSEEALDVERWLDEWDIAPALRGNCERFWIAVTFHALLLAWESPSFDTYFAGSMDRAWGDSTAFTETIHRSDRLFRLRRHAWLRQHLEADLSAEIAALAAEHIPPGGRGSALLA</sequence>
<gene>
    <name evidence="1" type="ORF">CLV49_2512</name>
</gene>